<keyword evidence="3" id="KW-1185">Reference proteome</keyword>
<protein>
    <submittedName>
        <fullName evidence="2">DUF5615 family PIN-like protein</fullName>
    </submittedName>
</protein>
<comment type="caution">
    <text evidence="2">The sequence shown here is derived from an EMBL/GenBank/DDBJ whole genome shotgun (WGS) entry which is preliminary data.</text>
</comment>
<evidence type="ECO:0000313" key="2">
    <source>
        <dbReference type="EMBL" id="MFD1141476.1"/>
    </source>
</evidence>
<dbReference type="RefSeq" id="WP_265991882.1">
    <property type="nucleotide sequence ID" value="NZ_CP110973.1"/>
</dbReference>
<proteinExistence type="predicted"/>
<name>A0ABW3Q825_9BACT</name>
<gene>
    <name evidence="2" type="ORF">ACFQ4C_10165</name>
</gene>
<reference evidence="3" key="1">
    <citation type="journal article" date="2019" name="Int. J. Syst. Evol. Microbiol.">
        <title>The Global Catalogue of Microorganisms (GCM) 10K type strain sequencing project: providing services to taxonomists for standard genome sequencing and annotation.</title>
        <authorList>
            <consortium name="The Broad Institute Genomics Platform"/>
            <consortium name="The Broad Institute Genome Sequencing Center for Infectious Disease"/>
            <person name="Wu L."/>
            <person name="Ma J."/>
        </authorList>
    </citation>
    <scope>NUCLEOTIDE SEQUENCE [LARGE SCALE GENOMIC DNA]</scope>
    <source>
        <strain evidence="3">CCUG 55608</strain>
    </source>
</reference>
<dbReference type="Pfam" id="PF18480">
    <property type="entry name" value="DUF5615"/>
    <property type="match status" value="1"/>
</dbReference>
<dbReference type="InterPro" id="IPR041049">
    <property type="entry name" value="DUF5615"/>
</dbReference>
<organism evidence="2 3">
    <name type="scientific">Larkinella insperata</name>
    <dbReference type="NCBI Taxonomy" id="332158"/>
    <lineage>
        <taxon>Bacteria</taxon>
        <taxon>Pseudomonadati</taxon>
        <taxon>Bacteroidota</taxon>
        <taxon>Cytophagia</taxon>
        <taxon>Cytophagales</taxon>
        <taxon>Spirosomataceae</taxon>
        <taxon>Larkinella</taxon>
    </lineage>
</organism>
<evidence type="ECO:0000259" key="1">
    <source>
        <dbReference type="Pfam" id="PF18480"/>
    </source>
</evidence>
<feature type="domain" description="DUF5615" evidence="1">
    <location>
        <begin position="4"/>
        <end position="62"/>
    </location>
</feature>
<evidence type="ECO:0000313" key="3">
    <source>
        <dbReference type="Proteomes" id="UP001597116"/>
    </source>
</evidence>
<dbReference type="Proteomes" id="UP001597116">
    <property type="component" value="Unassembled WGS sequence"/>
</dbReference>
<accession>A0ABW3Q825</accession>
<sequence>MITILADENVESRIVDLLRKSGYQVSYISELSQGISDTDVLDQAVRDVHILLTADKGFEELPYMVKSIGEFCFID</sequence>
<dbReference type="EMBL" id="JBHTLP010000008">
    <property type="protein sequence ID" value="MFD1141476.1"/>
    <property type="molecule type" value="Genomic_DNA"/>
</dbReference>